<dbReference type="Pfam" id="PF01348">
    <property type="entry name" value="Intron_maturas2"/>
    <property type="match status" value="1"/>
</dbReference>
<dbReference type="KEGG" id="egu:105060329"/>
<evidence type="ECO:0000313" key="2">
    <source>
        <dbReference type="Proteomes" id="UP000504607"/>
    </source>
</evidence>
<gene>
    <name evidence="3" type="primary">LOC105060329</name>
</gene>
<dbReference type="PANTHER" id="PTHR33642:SF3">
    <property type="entry name" value="NUCLEAR INTRON MATURASE 4, MITOCHONDRIAL"/>
    <property type="match status" value="1"/>
</dbReference>
<dbReference type="GO" id="GO:0003964">
    <property type="term" value="F:RNA-directed DNA polymerase activity"/>
    <property type="evidence" value="ECO:0007669"/>
    <property type="project" value="TreeGrafter"/>
</dbReference>
<proteinExistence type="predicted"/>
<reference evidence="3" key="1">
    <citation type="submission" date="2025-08" db="UniProtKB">
        <authorList>
            <consortium name="RefSeq"/>
        </authorList>
    </citation>
    <scope>IDENTIFICATION</scope>
</reference>
<dbReference type="GO" id="GO:0090615">
    <property type="term" value="P:mitochondrial mRNA processing"/>
    <property type="evidence" value="ECO:0007669"/>
    <property type="project" value="TreeGrafter"/>
</dbReference>
<sequence>MWAAACRRGPKSASYFLQRASLLPSTPTVHSCRPSFEHWRFCATNFLLEEAEDVGESMNQLRKRSTAPISLAKSLACLPDESPTPEKRKPLTRMELKRLMEVRIKKRVKAQYLNGKFYDLMGSVIATADTLQDSYDTIRLNSNVDLASKRDDICFNSLAEELASGNFDVEANTSMMVAKGGCKECLVLPKLKLKVIQEAIRVVLEVVYRPHFSKISHGCRSGRGHRSALRYVCKEIGKPDWWFTVSLNKEADGNILSKLVSEMEEKIEDARLFSFIHRMFDARVLNLVFGSFPKGQGLPQEGVLSPILMNIYLDSFDHEVFRICMRYEGVGSDSADVKNGQRSKLRCWFRRQMKDCDNRNADQSTDAVETRLHACRYMDEILIAVYGSKDVALRIKDEIITCLRNSLYLNVEDRGDLFPVRKNSRGLQFLGVTVRVAAKETAALRAVHKLKDKIRLFASQKQEIWDAMTLRIGKKWLAYGLRRIKESEIKSLGLSTPVLDHISQFRKEGMKTDHWFKHLLKIWMEDVNAKVEANENIILSKYIAEPALPEDLRDSFHKFQKQAMEYVSSETASTLALMQSSTTNTKPISGTETTVLRTEASINFIKRSLYRYGLINVEGFPRHVSTLVLQDDALIISWFSGLVRRWLKWYSEFDNFGDIKHMMVECARKSCIRTLAAKYRMHEVLIEKRFELDQSGIPTTEDLETEMMASDFPISDDDEALMYGISSSGLCILSLSRVKVPTRIFNCFVMGCTTASPSMYTLHVKEKQRFPGWKTGFSTSIHSSLNRRRIGLCSQHVKDLYMGYISLQSIEFGALSR</sequence>
<dbReference type="InParanoid" id="A0A6I9SMG8"/>
<dbReference type="RefSeq" id="XP_010942294.2">
    <property type="nucleotide sequence ID" value="XM_010943992.3"/>
</dbReference>
<evidence type="ECO:0000259" key="1">
    <source>
        <dbReference type="Pfam" id="PF01348"/>
    </source>
</evidence>
<dbReference type="GO" id="GO:0006315">
    <property type="term" value="P:homing of group II introns"/>
    <property type="evidence" value="ECO:0007669"/>
    <property type="project" value="TreeGrafter"/>
</dbReference>
<dbReference type="GO" id="GO:0005739">
    <property type="term" value="C:mitochondrion"/>
    <property type="evidence" value="ECO:0007669"/>
    <property type="project" value="TreeGrafter"/>
</dbReference>
<protein>
    <submittedName>
        <fullName evidence="3">Nuclear intron maturase 4, mitochondrial isoform X1</fullName>
    </submittedName>
</protein>
<dbReference type="CDD" id="cd01651">
    <property type="entry name" value="RT_G2_intron"/>
    <property type="match status" value="1"/>
</dbReference>
<evidence type="ECO:0000313" key="3">
    <source>
        <dbReference type="RefSeq" id="XP_010942294.2"/>
    </source>
</evidence>
<dbReference type="PANTHER" id="PTHR33642">
    <property type="entry name" value="COX1/OXI3 INTRON 1 PROTEIN-RELATED"/>
    <property type="match status" value="1"/>
</dbReference>
<dbReference type="InterPro" id="IPR024937">
    <property type="entry name" value="Domain_X"/>
</dbReference>
<accession>A0A6I9SMG8</accession>
<dbReference type="FunCoup" id="A0A6I9SMG8">
    <property type="interactions" value="963"/>
</dbReference>
<dbReference type="AlphaFoldDB" id="A0A6I9SMG8"/>
<dbReference type="Proteomes" id="UP000504607">
    <property type="component" value="Unplaced"/>
</dbReference>
<dbReference type="OrthoDB" id="1866033at2759"/>
<name>A0A6I9SMG8_ELAGV</name>
<keyword evidence="2" id="KW-1185">Reference proteome</keyword>
<dbReference type="GeneID" id="105060329"/>
<feature type="domain" description="Domain X" evidence="1">
    <location>
        <begin position="596"/>
        <end position="684"/>
    </location>
</feature>
<organism evidence="2 3">
    <name type="scientific">Elaeis guineensis var. tenera</name>
    <name type="common">Oil palm</name>
    <dbReference type="NCBI Taxonomy" id="51953"/>
    <lineage>
        <taxon>Eukaryota</taxon>
        <taxon>Viridiplantae</taxon>
        <taxon>Streptophyta</taxon>
        <taxon>Embryophyta</taxon>
        <taxon>Tracheophyta</taxon>
        <taxon>Spermatophyta</taxon>
        <taxon>Magnoliopsida</taxon>
        <taxon>Liliopsida</taxon>
        <taxon>Arecaceae</taxon>
        <taxon>Arecoideae</taxon>
        <taxon>Cocoseae</taxon>
        <taxon>Elaeidinae</taxon>
        <taxon>Elaeis</taxon>
    </lineage>
</organism>